<dbReference type="InterPro" id="IPR012349">
    <property type="entry name" value="Split_barrel_FMN-bd"/>
</dbReference>
<proteinExistence type="predicted"/>
<dbReference type="Proteomes" id="UP000219494">
    <property type="component" value="Unassembled WGS sequence"/>
</dbReference>
<dbReference type="PANTHER" id="PTHR34818:SF1">
    <property type="entry name" value="PROTEIN BLI-3"/>
    <property type="match status" value="1"/>
</dbReference>
<feature type="domain" description="General stress protein FMN-binding split barrel" evidence="1">
    <location>
        <begin position="15"/>
        <end position="159"/>
    </location>
</feature>
<reference evidence="2 3" key="1">
    <citation type="submission" date="2017-07" db="EMBL/GenBank/DDBJ databases">
        <authorList>
            <person name="Sun Z.S."/>
            <person name="Albrecht U."/>
            <person name="Echele G."/>
            <person name="Lee C.C."/>
        </authorList>
    </citation>
    <scope>NUCLEOTIDE SEQUENCE [LARGE SCALE GENOMIC DNA]</scope>
    <source>
        <strain evidence="2 3">CGMCC 1.12672</strain>
    </source>
</reference>
<dbReference type="InterPro" id="IPR038725">
    <property type="entry name" value="YdaG_split_barrel_FMN-bd"/>
</dbReference>
<keyword evidence="3" id="KW-1185">Reference proteome</keyword>
<dbReference type="PANTHER" id="PTHR34818">
    <property type="entry name" value="PROTEIN BLI-3"/>
    <property type="match status" value="1"/>
</dbReference>
<dbReference type="RefSeq" id="WP_097062709.1">
    <property type="nucleotide sequence ID" value="NZ_OBMI01000001.1"/>
</dbReference>
<name>A0A285QDM2_9SPHN</name>
<dbReference type="SUPFAM" id="SSF50475">
    <property type="entry name" value="FMN-binding split barrel"/>
    <property type="match status" value="1"/>
</dbReference>
<organism evidence="2 3">
    <name type="scientific">Sphingomonas guangdongensis</name>
    <dbReference type="NCBI Taxonomy" id="1141890"/>
    <lineage>
        <taxon>Bacteria</taxon>
        <taxon>Pseudomonadati</taxon>
        <taxon>Pseudomonadota</taxon>
        <taxon>Alphaproteobacteria</taxon>
        <taxon>Sphingomonadales</taxon>
        <taxon>Sphingomonadaceae</taxon>
        <taxon>Sphingomonas</taxon>
    </lineage>
</organism>
<dbReference type="Pfam" id="PF16242">
    <property type="entry name" value="Pyrid_ox_like"/>
    <property type="match status" value="1"/>
</dbReference>
<dbReference type="OrthoDB" id="1432662at2"/>
<dbReference type="InterPro" id="IPR052917">
    <property type="entry name" value="Stress-Dev_Protein"/>
</dbReference>
<dbReference type="Gene3D" id="2.30.110.10">
    <property type="entry name" value="Electron Transport, Fmn-binding Protein, Chain A"/>
    <property type="match status" value="1"/>
</dbReference>
<evidence type="ECO:0000313" key="3">
    <source>
        <dbReference type="Proteomes" id="UP000219494"/>
    </source>
</evidence>
<evidence type="ECO:0000313" key="2">
    <source>
        <dbReference type="EMBL" id="SOB80050.1"/>
    </source>
</evidence>
<dbReference type="AlphaFoldDB" id="A0A285QDM2"/>
<gene>
    <name evidence="2" type="ORF">SAMN06297144_0865</name>
</gene>
<evidence type="ECO:0000259" key="1">
    <source>
        <dbReference type="Pfam" id="PF16242"/>
    </source>
</evidence>
<protein>
    <submittedName>
        <fullName evidence="2">General stress protein 26</fullName>
    </submittedName>
</protein>
<dbReference type="EMBL" id="OBMI01000001">
    <property type="protein sequence ID" value="SOB80050.1"/>
    <property type="molecule type" value="Genomic_DNA"/>
</dbReference>
<sequence>MSRALSQPDQSYAEATAKVADLIAGTKVGMLTTSDGDGGFVSRPMGSVERTFDGSLWFVSRDDSRKAAQIEREPRVNVSFASSSAWVSISGHAAIVRDAAKLKELWGPGVSAWFPEGPEDPHTVLIRIDADGAEYWDTPGGPITASLLSLVKAKTSGEPYKVENDRVDL</sequence>
<accession>A0A285QDM2</accession>